<proteinExistence type="predicted"/>
<evidence type="ECO:0000313" key="1">
    <source>
        <dbReference type="EMBL" id="NKY40797.1"/>
    </source>
</evidence>
<organism evidence="1 2">
    <name type="scientific">Cellulomonas septica</name>
    <dbReference type="NCBI Taxonomy" id="285080"/>
    <lineage>
        <taxon>Bacteria</taxon>
        <taxon>Bacillati</taxon>
        <taxon>Actinomycetota</taxon>
        <taxon>Actinomycetes</taxon>
        <taxon>Micrococcales</taxon>
        <taxon>Cellulomonadaceae</taxon>
        <taxon>Cellulomonas</taxon>
    </lineage>
</organism>
<gene>
    <name evidence="1" type="ORF">HGA02_15060</name>
</gene>
<dbReference type="Proteomes" id="UP000777774">
    <property type="component" value="Unassembled WGS sequence"/>
</dbReference>
<comment type="caution">
    <text evidence="1">The sequence shown here is derived from an EMBL/GenBank/DDBJ whole genome shotgun (WGS) entry which is preliminary data.</text>
</comment>
<reference evidence="1 2" key="1">
    <citation type="submission" date="2020-04" db="EMBL/GenBank/DDBJ databases">
        <title>MicrobeNet Type strains.</title>
        <authorList>
            <person name="Nicholson A.C."/>
        </authorList>
    </citation>
    <scope>NUCLEOTIDE SEQUENCE [LARGE SCALE GENOMIC DNA]</scope>
    <source>
        <strain evidence="1 2">ATCC BAA-787</strain>
    </source>
</reference>
<name>A0ABX1K586_9CELL</name>
<evidence type="ECO:0008006" key="3">
    <source>
        <dbReference type="Google" id="ProtNLM"/>
    </source>
</evidence>
<dbReference type="EMBL" id="JAAXOY010000462">
    <property type="protein sequence ID" value="NKY40797.1"/>
    <property type="molecule type" value="Genomic_DNA"/>
</dbReference>
<keyword evidence="2" id="KW-1185">Reference proteome</keyword>
<protein>
    <recommendedName>
        <fullName evidence="3">RES domain-containing protein</fullName>
    </recommendedName>
</protein>
<evidence type="ECO:0000313" key="2">
    <source>
        <dbReference type="Proteomes" id="UP000777774"/>
    </source>
</evidence>
<accession>A0ABX1K586</accession>
<sequence length="214" mass="23578">MVPGLYQSIDPKVGLPGWTFTDTPDDRPDEVSIETLVRAPGGQVGRMVRSYQKGTKTLVLAEAFLHKIPKQDRWLPISPPMTARGTPLEAYLTIRAMKILEATYGASFYGRSRTVHISTIINERSMAHIGAEVKKGVSLDDAARTCHSVQYATNAIVQSGGTIESVAFSFAPGGRWVEARMIKDPKVLQEYKLDPGDKVPYWFDIDIDVKGATP</sequence>